<organism evidence="1 2">
    <name type="scientific">Cardiocondyla obscurior</name>
    <dbReference type="NCBI Taxonomy" id="286306"/>
    <lineage>
        <taxon>Eukaryota</taxon>
        <taxon>Metazoa</taxon>
        <taxon>Ecdysozoa</taxon>
        <taxon>Arthropoda</taxon>
        <taxon>Hexapoda</taxon>
        <taxon>Insecta</taxon>
        <taxon>Pterygota</taxon>
        <taxon>Neoptera</taxon>
        <taxon>Endopterygota</taxon>
        <taxon>Hymenoptera</taxon>
        <taxon>Apocrita</taxon>
        <taxon>Aculeata</taxon>
        <taxon>Formicoidea</taxon>
        <taxon>Formicidae</taxon>
        <taxon>Myrmicinae</taxon>
        <taxon>Cardiocondyla</taxon>
    </lineage>
</organism>
<reference evidence="1 2" key="1">
    <citation type="submission" date="2023-03" db="EMBL/GenBank/DDBJ databases">
        <title>High recombination rates correlate with genetic variation in Cardiocondyla obscurior ants.</title>
        <authorList>
            <person name="Errbii M."/>
        </authorList>
    </citation>
    <scope>NUCLEOTIDE SEQUENCE [LARGE SCALE GENOMIC DNA]</scope>
    <source>
        <strain evidence="1">Alpha-2009</strain>
        <tissue evidence="1">Whole body</tissue>
    </source>
</reference>
<evidence type="ECO:0000313" key="2">
    <source>
        <dbReference type="Proteomes" id="UP001430953"/>
    </source>
</evidence>
<name>A0AAW2F7U8_9HYME</name>
<proteinExistence type="predicted"/>
<dbReference type="AlphaFoldDB" id="A0AAW2F7U8"/>
<protein>
    <submittedName>
        <fullName evidence="1">Uncharacterized protein</fullName>
    </submittedName>
</protein>
<evidence type="ECO:0000313" key="1">
    <source>
        <dbReference type="EMBL" id="KAL0110242.1"/>
    </source>
</evidence>
<dbReference type="Proteomes" id="UP001430953">
    <property type="component" value="Unassembled WGS sequence"/>
</dbReference>
<dbReference type="EMBL" id="JADYXP020000014">
    <property type="protein sequence ID" value="KAL0110242.1"/>
    <property type="molecule type" value="Genomic_DNA"/>
</dbReference>
<sequence length="178" mass="18993">MASHGRTAASSIQLTFSKYPDSGALAVRSQFIDNPVNIGDLSTQNADTGDTLPARSQNIFATYLIVTGEVNVLSSLELVKIRTAIRLVGLASGVPVKLMGTRNLIRKFCERESLTISHEGFRVGNWPTRDCSILPAAFASVVAVVCPEENSLEMLRGGGGPGRASCFSRATLRIIIAV</sequence>
<gene>
    <name evidence="1" type="ORF">PUN28_013712</name>
</gene>
<comment type="caution">
    <text evidence="1">The sequence shown here is derived from an EMBL/GenBank/DDBJ whole genome shotgun (WGS) entry which is preliminary data.</text>
</comment>
<accession>A0AAW2F7U8</accession>
<keyword evidence="2" id="KW-1185">Reference proteome</keyword>